<dbReference type="InterPro" id="IPR013249">
    <property type="entry name" value="RNA_pol_sigma70_r4_t2"/>
</dbReference>
<dbReference type="AlphaFoldDB" id="A0A7D4INA5"/>
<protein>
    <submittedName>
        <fullName evidence="7">Sigma-70 family RNA polymerase sigma factor</fullName>
    </submittedName>
</protein>
<dbReference type="InterPro" id="IPR014284">
    <property type="entry name" value="RNA_pol_sigma-70_dom"/>
</dbReference>
<evidence type="ECO:0000313" key="8">
    <source>
        <dbReference type="Proteomes" id="UP000500970"/>
    </source>
</evidence>
<comment type="similarity">
    <text evidence="1">Belongs to the sigma-70 factor family. ECF subfamily.</text>
</comment>
<dbReference type="NCBIfam" id="TIGR02937">
    <property type="entry name" value="sigma70-ECF"/>
    <property type="match status" value="1"/>
</dbReference>
<proteinExistence type="inferred from homology"/>
<keyword evidence="2" id="KW-0805">Transcription regulation</keyword>
<dbReference type="InterPro" id="IPR007627">
    <property type="entry name" value="RNA_pol_sigma70_r2"/>
</dbReference>
<dbReference type="KEGG" id="apes:FOC84_32800"/>
<dbReference type="SUPFAM" id="SSF88659">
    <property type="entry name" value="Sigma3 and sigma4 domains of RNA polymerase sigma factors"/>
    <property type="match status" value="1"/>
</dbReference>
<dbReference type="GO" id="GO:0006352">
    <property type="term" value="P:DNA-templated transcription initiation"/>
    <property type="evidence" value="ECO:0007669"/>
    <property type="project" value="InterPro"/>
</dbReference>
<accession>A0A7D4INA5</accession>
<dbReference type="Gene3D" id="1.10.10.10">
    <property type="entry name" value="Winged helix-like DNA-binding domain superfamily/Winged helix DNA-binding domain"/>
    <property type="match status" value="1"/>
</dbReference>
<evidence type="ECO:0000256" key="4">
    <source>
        <dbReference type="ARBA" id="ARBA00023163"/>
    </source>
</evidence>
<dbReference type="GO" id="GO:0016987">
    <property type="term" value="F:sigma factor activity"/>
    <property type="evidence" value="ECO:0007669"/>
    <property type="project" value="UniProtKB-KW"/>
</dbReference>
<dbReference type="InterPro" id="IPR013324">
    <property type="entry name" value="RNA_pol_sigma_r3/r4-like"/>
</dbReference>
<dbReference type="Pfam" id="PF04542">
    <property type="entry name" value="Sigma70_r2"/>
    <property type="match status" value="1"/>
</dbReference>
<evidence type="ECO:0000256" key="1">
    <source>
        <dbReference type="ARBA" id="ARBA00010641"/>
    </source>
</evidence>
<dbReference type="EMBL" id="CP053985">
    <property type="protein sequence ID" value="QKH39463.1"/>
    <property type="molecule type" value="Genomic_DNA"/>
</dbReference>
<dbReference type="Proteomes" id="UP000500970">
    <property type="component" value="Chromosome"/>
</dbReference>
<dbReference type="InterPro" id="IPR013325">
    <property type="entry name" value="RNA_pol_sigma_r2"/>
</dbReference>
<organism evidence="7 8">
    <name type="scientific">Achromobacter pestifer</name>
    <dbReference type="NCBI Taxonomy" id="1353889"/>
    <lineage>
        <taxon>Bacteria</taxon>
        <taxon>Pseudomonadati</taxon>
        <taxon>Pseudomonadota</taxon>
        <taxon>Betaproteobacteria</taxon>
        <taxon>Burkholderiales</taxon>
        <taxon>Alcaligenaceae</taxon>
        <taxon>Achromobacter</taxon>
    </lineage>
</organism>
<dbReference type="SUPFAM" id="SSF88946">
    <property type="entry name" value="Sigma2 domain of RNA polymerase sigma factors"/>
    <property type="match status" value="1"/>
</dbReference>
<evidence type="ECO:0000259" key="6">
    <source>
        <dbReference type="Pfam" id="PF08281"/>
    </source>
</evidence>
<evidence type="ECO:0000259" key="5">
    <source>
        <dbReference type="Pfam" id="PF04542"/>
    </source>
</evidence>
<evidence type="ECO:0000256" key="3">
    <source>
        <dbReference type="ARBA" id="ARBA00023082"/>
    </source>
</evidence>
<keyword evidence="8" id="KW-1185">Reference proteome</keyword>
<gene>
    <name evidence="7" type="ORF">FOC84_32800</name>
</gene>
<dbReference type="InterPro" id="IPR036388">
    <property type="entry name" value="WH-like_DNA-bd_sf"/>
</dbReference>
<keyword evidence="4" id="KW-0804">Transcription</keyword>
<keyword evidence="3" id="KW-0731">Sigma factor</keyword>
<evidence type="ECO:0000256" key="2">
    <source>
        <dbReference type="ARBA" id="ARBA00023015"/>
    </source>
</evidence>
<dbReference type="GO" id="GO:0003677">
    <property type="term" value="F:DNA binding"/>
    <property type="evidence" value="ECO:0007669"/>
    <property type="project" value="InterPro"/>
</dbReference>
<feature type="domain" description="RNA polymerase sigma-70 region 2" evidence="5">
    <location>
        <begin position="17"/>
        <end position="79"/>
    </location>
</feature>
<dbReference type="RefSeq" id="WP_173149717.1">
    <property type="nucleotide sequence ID" value="NZ_CP053985.1"/>
</dbReference>
<dbReference type="Gene3D" id="1.10.1740.10">
    <property type="match status" value="1"/>
</dbReference>
<dbReference type="PANTHER" id="PTHR43133">
    <property type="entry name" value="RNA POLYMERASE ECF-TYPE SIGMA FACTO"/>
    <property type="match status" value="1"/>
</dbReference>
<evidence type="ECO:0000313" key="7">
    <source>
        <dbReference type="EMBL" id="QKH39463.1"/>
    </source>
</evidence>
<dbReference type="PANTHER" id="PTHR43133:SF63">
    <property type="entry name" value="RNA POLYMERASE SIGMA FACTOR FECI-RELATED"/>
    <property type="match status" value="1"/>
</dbReference>
<feature type="domain" description="RNA polymerase sigma factor 70 region 4 type 2" evidence="6">
    <location>
        <begin position="113"/>
        <end position="161"/>
    </location>
</feature>
<name>A0A7D4INA5_9BURK</name>
<sequence length="174" mass="19411">MSIGLQGAGGLGDVFIAHRAQLRRIAQRIVGTPEIADEVTQDAYLKLMEGSCAREVNKPYSYCCQVVRNLALDHCRRQAVESTYRIYTDDGELPQVAGGCVPDRRFQERQVINAIDQILGTLPTRTRRAFELYRLGGFTQREVARQMGCSATLVNFMLRDATQAVAGCRDLLEV</sequence>
<reference evidence="7 8" key="1">
    <citation type="submission" date="2020-05" db="EMBL/GenBank/DDBJ databases">
        <title>FDA dAtabase for Regulatory Grade micrObial Sequences (FDA-ARGOS): Supporting development and validation of Infectious Disease Dx tests.</title>
        <authorList>
            <person name="Sproer C."/>
            <person name="Gronow S."/>
            <person name="Severitt S."/>
            <person name="Schroder I."/>
            <person name="Tallon L."/>
            <person name="Sadzewicz L."/>
            <person name="Zhao X."/>
            <person name="Vavikolanu K."/>
            <person name="Mehta A."/>
            <person name="Aluvathingal J."/>
            <person name="Nadendla S."/>
            <person name="Myers T."/>
            <person name="Yan Y."/>
            <person name="Sichtig H."/>
        </authorList>
    </citation>
    <scope>NUCLEOTIDE SEQUENCE [LARGE SCALE GENOMIC DNA]</scope>
    <source>
        <strain evidence="7 8">FDAARGOS_790</strain>
    </source>
</reference>
<dbReference type="InterPro" id="IPR039425">
    <property type="entry name" value="RNA_pol_sigma-70-like"/>
</dbReference>
<dbReference type="Pfam" id="PF08281">
    <property type="entry name" value="Sigma70_r4_2"/>
    <property type="match status" value="1"/>
</dbReference>